<sequence>MSEPNQLPTPESIYLLLDSIDFTLPGWYVALMSQTHEKIFEFEEGKYLHMWPLAEVVDINEEYNFDDDAFSDFFLIGTYEVGEACAIEKETGDIYTVPFIGDIPEDTTYVGRTLEDLVEYLQEPW</sequence>
<name>A0A4Z0MMP0_9BACT</name>
<dbReference type="AlphaFoldDB" id="A0A4Z0MMP0"/>
<dbReference type="RefSeq" id="WP_135530594.1">
    <property type="nucleotide sequence ID" value="NZ_SRKZ01000003.1"/>
</dbReference>
<evidence type="ECO:0000313" key="1">
    <source>
        <dbReference type="EMBL" id="TGD80445.1"/>
    </source>
</evidence>
<comment type="caution">
    <text evidence="1">The sequence shown here is derived from an EMBL/GenBank/DDBJ whole genome shotgun (WGS) entry which is preliminary data.</text>
</comment>
<protein>
    <recommendedName>
        <fullName evidence="3">SMI1/KNR4 family protein</fullName>
    </recommendedName>
</protein>
<accession>A0A4Z0MMP0</accession>
<keyword evidence="2" id="KW-1185">Reference proteome</keyword>
<evidence type="ECO:0008006" key="3">
    <source>
        <dbReference type="Google" id="ProtNLM"/>
    </source>
</evidence>
<proteinExistence type="predicted"/>
<dbReference type="Proteomes" id="UP000298284">
    <property type="component" value="Unassembled WGS sequence"/>
</dbReference>
<organism evidence="1 2">
    <name type="scientific">Hymenobacter wooponensis</name>
    <dbReference type="NCBI Taxonomy" id="1525360"/>
    <lineage>
        <taxon>Bacteria</taxon>
        <taxon>Pseudomonadati</taxon>
        <taxon>Bacteroidota</taxon>
        <taxon>Cytophagia</taxon>
        <taxon>Cytophagales</taxon>
        <taxon>Hymenobacteraceae</taxon>
        <taxon>Hymenobacter</taxon>
    </lineage>
</organism>
<reference evidence="1 2" key="1">
    <citation type="submission" date="2019-04" db="EMBL/GenBank/DDBJ databases">
        <authorList>
            <person name="Feng G."/>
            <person name="Zhang J."/>
            <person name="Zhu H."/>
        </authorList>
    </citation>
    <scope>NUCLEOTIDE SEQUENCE [LARGE SCALE GENOMIC DNA]</scope>
    <source>
        <strain evidence="1 2">JCM 19491</strain>
    </source>
</reference>
<dbReference type="InterPro" id="IPR037883">
    <property type="entry name" value="Knr4/Smi1-like_sf"/>
</dbReference>
<gene>
    <name evidence="1" type="ORF">EU557_11440</name>
</gene>
<dbReference type="EMBL" id="SRKZ01000003">
    <property type="protein sequence ID" value="TGD80445.1"/>
    <property type="molecule type" value="Genomic_DNA"/>
</dbReference>
<evidence type="ECO:0000313" key="2">
    <source>
        <dbReference type="Proteomes" id="UP000298284"/>
    </source>
</evidence>
<dbReference type="Gene3D" id="3.40.1580.10">
    <property type="entry name" value="SMI1/KNR4-like"/>
    <property type="match status" value="1"/>
</dbReference>
<dbReference type="OrthoDB" id="9795554at2"/>